<dbReference type="EMBL" id="JASNQZ010000008">
    <property type="protein sequence ID" value="KAL0954278.1"/>
    <property type="molecule type" value="Genomic_DNA"/>
</dbReference>
<gene>
    <name evidence="1" type="ORF">HGRIS_005406</name>
</gene>
<protein>
    <submittedName>
        <fullName evidence="1">Uncharacterized protein</fullName>
    </submittedName>
</protein>
<organism evidence="1 2">
    <name type="scientific">Hohenbuehelia grisea</name>
    <dbReference type="NCBI Taxonomy" id="104357"/>
    <lineage>
        <taxon>Eukaryota</taxon>
        <taxon>Fungi</taxon>
        <taxon>Dikarya</taxon>
        <taxon>Basidiomycota</taxon>
        <taxon>Agaricomycotina</taxon>
        <taxon>Agaricomycetes</taxon>
        <taxon>Agaricomycetidae</taxon>
        <taxon>Agaricales</taxon>
        <taxon>Pleurotineae</taxon>
        <taxon>Pleurotaceae</taxon>
        <taxon>Hohenbuehelia</taxon>
    </lineage>
</organism>
<comment type="caution">
    <text evidence="1">The sequence shown here is derived from an EMBL/GenBank/DDBJ whole genome shotgun (WGS) entry which is preliminary data.</text>
</comment>
<dbReference type="InterPro" id="IPR040521">
    <property type="entry name" value="KDZ"/>
</dbReference>
<dbReference type="Proteomes" id="UP001556367">
    <property type="component" value="Unassembled WGS sequence"/>
</dbReference>
<name>A0ABR3JFZ3_9AGAR</name>
<evidence type="ECO:0000313" key="2">
    <source>
        <dbReference type="Proteomes" id="UP001556367"/>
    </source>
</evidence>
<sequence length="750" mass="84630">MTDGAGSSGLPERRAQWYVMIRQYRHVMMAKRAGWGCLGKPLAAIPPGFLAVPCRACPVPLVNLPDDWKDAPLDRRWLYTLIVAQDANFRLKNRLRGADDKDPMLGPGFSYFVDPGAYAEYISQAVDHTEASNCAGFRAILNMLTKKTKGLRVTGVAGVSCARHELFRPLGLVNLFKGERHEGMPDELKLAVQQKRLRIKVPTFHLQAHNVSCHAPFSLDLTPGIGHVDGEGVERNWAALNAAAPSTKEMGPGSRQDTLDDFCGFANWKKTIGLGTSLLRRMVEAVPNYMQLTWNFRGLDDHLRLEHPEVVDEWSETLAKWQEDPGNENPYIVPDNNVSVADVRIRLAAKEEARILQGKGVEQELSASSFIYLGLEILDNQSSLWQDFPEGQTLPKHDVIKRNERRSSIQKKLKRFHEGQAIHMPSLAHVIGQQTAAEDTVPAEKLTADQRTRACSSLLVKVEDELREASAKDTICELHRHLRTRTFVNRWKVKNVTGQRPNTQARGVQLTVEGRISLCKVRYRDDREALLALRRLTSDLLKVLRPLQDSDVRALNERQLTEQELAKVASLRITGSPDEIDAAEVVGVVDKGEARRTLSWIWFSLDGTEGLTGDTMKDKELNAAVHAKWARAKARADRWCEEVVLVEEEMRRVLKYCEWRASWWISQADLRTNITAELKEGIRVYCSRRADMEHRLFSTFSGMWRQCREVGQRALEKVQGGDESFQGVGDVIVSIASTDPAFLPIRDWVI</sequence>
<proteinExistence type="predicted"/>
<accession>A0ABR3JFZ3</accession>
<dbReference type="Pfam" id="PF18758">
    <property type="entry name" value="KDZ"/>
    <property type="match status" value="2"/>
</dbReference>
<reference evidence="2" key="1">
    <citation type="submission" date="2024-06" db="EMBL/GenBank/DDBJ databases">
        <title>Multi-omics analyses provide insights into the biosynthesis of the anticancer antibiotic pleurotin in Hohenbuehelia grisea.</title>
        <authorList>
            <person name="Weaver J.A."/>
            <person name="Alberti F."/>
        </authorList>
    </citation>
    <scope>NUCLEOTIDE SEQUENCE [LARGE SCALE GENOMIC DNA]</scope>
    <source>
        <strain evidence="2">T-177</strain>
    </source>
</reference>
<keyword evidence="2" id="KW-1185">Reference proteome</keyword>
<evidence type="ECO:0000313" key="1">
    <source>
        <dbReference type="EMBL" id="KAL0954278.1"/>
    </source>
</evidence>